<dbReference type="STRING" id="66420.A0A194PWC9"/>
<evidence type="ECO:0000256" key="1">
    <source>
        <dbReference type="SAM" id="MobiDB-lite"/>
    </source>
</evidence>
<reference evidence="2 3" key="1">
    <citation type="journal article" date="2015" name="Nat. Commun.">
        <title>Outbred genome sequencing and CRISPR/Cas9 gene editing in butterflies.</title>
        <authorList>
            <person name="Li X."/>
            <person name="Fan D."/>
            <person name="Zhang W."/>
            <person name="Liu G."/>
            <person name="Zhang L."/>
            <person name="Zhao L."/>
            <person name="Fang X."/>
            <person name="Chen L."/>
            <person name="Dong Y."/>
            <person name="Chen Y."/>
            <person name="Ding Y."/>
            <person name="Zhao R."/>
            <person name="Feng M."/>
            <person name="Zhu Y."/>
            <person name="Feng Y."/>
            <person name="Jiang X."/>
            <person name="Zhu D."/>
            <person name="Xiang H."/>
            <person name="Feng X."/>
            <person name="Li S."/>
            <person name="Wang J."/>
            <person name="Zhang G."/>
            <person name="Kronforst M.R."/>
            <person name="Wang W."/>
        </authorList>
    </citation>
    <scope>NUCLEOTIDE SEQUENCE [LARGE SCALE GENOMIC DNA]</scope>
    <source>
        <strain evidence="2">Ya'a_city_454_Px</strain>
        <tissue evidence="2">Whole body</tissue>
    </source>
</reference>
<evidence type="ECO:0000313" key="3">
    <source>
        <dbReference type="Proteomes" id="UP000053268"/>
    </source>
</evidence>
<feature type="non-terminal residue" evidence="2">
    <location>
        <position position="1"/>
    </location>
</feature>
<feature type="region of interest" description="Disordered" evidence="1">
    <location>
        <begin position="284"/>
        <end position="310"/>
    </location>
</feature>
<dbReference type="InterPro" id="IPR018159">
    <property type="entry name" value="Spectrin/alpha-actinin"/>
</dbReference>
<dbReference type="CDD" id="cd00176">
    <property type="entry name" value="SPEC"/>
    <property type="match status" value="1"/>
</dbReference>
<name>A0A194PWC9_PAPXU</name>
<dbReference type="SMART" id="SM00150">
    <property type="entry name" value="SPEC"/>
    <property type="match status" value="2"/>
</dbReference>
<dbReference type="SUPFAM" id="SSF46966">
    <property type="entry name" value="Spectrin repeat"/>
    <property type="match status" value="1"/>
</dbReference>
<organism evidence="2 3">
    <name type="scientific">Papilio xuthus</name>
    <name type="common">Asian swallowtail butterfly</name>
    <dbReference type="NCBI Taxonomy" id="66420"/>
    <lineage>
        <taxon>Eukaryota</taxon>
        <taxon>Metazoa</taxon>
        <taxon>Ecdysozoa</taxon>
        <taxon>Arthropoda</taxon>
        <taxon>Hexapoda</taxon>
        <taxon>Insecta</taxon>
        <taxon>Pterygota</taxon>
        <taxon>Neoptera</taxon>
        <taxon>Endopterygota</taxon>
        <taxon>Lepidoptera</taxon>
        <taxon>Glossata</taxon>
        <taxon>Ditrysia</taxon>
        <taxon>Papilionoidea</taxon>
        <taxon>Papilionidae</taxon>
        <taxon>Papilioninae</taxon>
        <taxon>Papilio</taxon>
    </lineage>
</organism>
<dbReference type="EMBL" id="KQ459589">
    <property type="protein sequence ID" value="KPI97632.1"/>
    <property type="molecule type" value="Genomic_DNA"/>
</dbReference>
<feature type="compositionally biased region" description="Basic and acidic residues" evidence="1">
    <location>
        <begin position="1"/>
        <end position="18"/>
    </location>
</feature>
<dbReference type="PANTHER" id="PTHR11915">
    <property type="entry name" value="SPECTRIN/FILAMIN RELATED CYTOSKELETAL PROTEIN"/>
    <property type="match status" value="1"/>
</dbReference>
<feature type="region of interest" description="Disordered" evidence="1">
    <location>
        <begin position="1"/>
        <end position="53"/>
    </location>
</feature>
<sequence>KWRWRPAADTRSPEEWKLQRAPPGLGPRDSAGTWPRPRTGPAGAGFRDGSTVEGIRDPYPATCLRNGVPWPGRGWEKFVPKGVCYGCGGDWQFKGGLKVDINSSEYTGYKYFYNRPGYRVKARSCEDARFIHLNFVLLAELMHFEKDLQSEIETHRDVYASLTGTGRRLLGSLSSQEDAVMLQRRLDEMNQRWHHLKAKSMAIRNRLESNAEHWSALLLSLRELTEWVIRKETELTALAPPRGDLAALLKQQDDHRAFRRQLEDKRPVVESNLLSGRQYLAAEPLADASDTEPSRESEGDSRGYRSAEEQARELARSIRREVGKLADTWNSLVDRSDAWGRCLDDAVQAGCGYVQLTSQSTAAATARI</sequence>
<dbReference type="AlphaFoldDB" id="A0A194PWC9"/>
<evidence type="ECO:0000313" key="2">
    <source>
        <dbReference type="EMBL" id="KPI97632.1"/>
    </source>
</evidence>
<dbReference type="Gene3D" id="1.20.58.60">
    <property type="match status" value="2"/>
</dbReference>
<keyword evidence="3" id="KW-1185">Reference proteome</keyword>
<accession>A0A194PWC9</accession>
<feature type="compositionally biased region" description="Basic and acidic residues" evidence="1">
    <location>
        <begin position="292"/>
        <end position="310"/>
    </location>
</feature>
<dbReference type="GO" id="GO:0005737">
    <property type="term" value="C:cytoplasm"/>
    <property type="evidence" value="ECO:0007669"/>
    <property type="project" value="UniProtKB-ARBA"/>
</dbReference>
<protein>
    <submittedName>
        <fullName evidence="2">Dystrophin, isoforms A/C/F/G/H</fullName>
    </submittedName>
</protein>
<gene>
    <name evidence="2" type="ORF">RR46_07379</name>
</gene>
<proteinExistence type="predicted"/>
<dbReference type="Proteomes" id="UP000053268">
    <property type="component" value="Unassembled WGS sequence"/>
</dbReference>